<reference evidence="5 6" key="1">
    <citation type="submission" date="2019-02" db="EMBL/GenBank/DDBJ databases">
        <title>Deep-cultivation of Planctomycetes and their phenomic and genomic characterization uncovers novel biology.</title>
        <authorList>
            <person name="Wiegand S."/>
            <person name="Jogler M."/>
            <person name="Boedeker C."/>
            <person name="Pinto D."/>
            <person name="Vollmers J."/>
            <person name="Rivas-Marin E."/>
            <person name="Kohn T."/>
            <person name="Peeters S.H."/>
            <person name="Heuer A."/>
            <person name="Rast P."/>
            <person name="Oberbeckmann S."/>
            <person name="Bunk B."/>
            <person name="Jeske O."/>
            <person name="Meyerdierks A."/>
            <person name="Storesund J.E."/>
            <person name="Kallscheuer N."/>
            <person name="Luecker S."/>
            <person name="Lage O.M."/>
            <person name="Pohl T."/>
            <person name="Merkel B.J."/>
            <person name="Hornburger P."/>
            <person name="Mueller R.-W."/>
            <person name="Bruemmer F."/>
            <person name="Labrenz M."/>
            <person name="Spormann A.M."/>
            <person name="Op Den Camp H."/>
            <person name="Overmann J."/>
            <person name="Amann R."/>
            <person name="Jetten M.S.M."/>
            <person name="Mascher T."/>
            <person name="Medema M.H."/>
            <person name="Devos D.P."/>
            <person name="Kaster A.-K."/>
            <person name="Ovreas L."/>
            <person name="Rohde M."/>
            <person name="Galperin M.Y."/>
            <person name="Jogler C."/>
        </authorList>
    </citation>
    <scope>NUCLEOTIDE SEQUENCE [LARGE SCALE GENOMIC DNA]</scope>
    <source>
        <strain evidence="5 6">Q31b</strain>
    </source>
</reference>
<dbReference type="InterPro" id="IPR050595">
    <property type="entry name" value="Bact_response_regulator"/>
</dbReference>
<dbReference type="EMBL" id="SJPY01000002">
    <property type="protein sequence ID" value="TWU44095.1"/>
    <property type="molecule type" value="Genomic_DNA"/>
</dbReference>
<name>A0A5C6E5U8_9BACT</name>
<evidence type="ECO:0000256" key="3">
    <source>
        <dbReference type="PROSITE-ProRule" id="PRU00169"/>
    </source>
</evidence>
<dbReference type="GO" id="GO:0000160">
    <property type="term" value="P:phosphorelay signal transduction system"/>
    <property type="evidence" value="ECO:0007669"/>
    <property type="project" value="UniProtKB-KW"/>
</dbReference>
<feature type="domain" description="Response regulatory" evidence="4">
    <location>
        <begin position="2"/>
        <end position="119"/>
    </location>
</feature>
<accession>A0A5C6E5U8</accession>
<dbReference type="RefSeq" id="WP_197171133.1">
    <property type="nucleotide sequence ID" value="NZ_SJPY01000002.1"/>
</dbReference>
<proteinExistence type="predicted"/>
<gene>
    <name evidence="5" type="primary">cheY_2</name>
    <name evidence="5" type="ORF">Q31b_16300</name>
</gene>
<dbReference type="SUPFAM" id="SSF52172">
    <property type="entry name" value="CheY-like"/>
    <property type="match status" value="1"/>
</dbReference>
<organism evidence="5 6">
    <name type="scientific">Novipirellula aureliae</name>
    <dbReference type="NCBI Taxonomy" id="2527966"/>
    <lineage>
        <taxon>Bacteria</taxon>
        <taxon>Pseudomonadati</taxon>
        <taxon>Planctomycetota</taxon>
        <taxon>Planctomycetia</taxon>
        <taxon>Pirellulales</taxon>
        <taxon>Pirellulaceae</taxon>
        <taxon>Novipirellula</taxon>
    </lineage>
</organism>
<dbReference type="InterPro" id="IPR011006">
    <property type="entry name" value="CheY-like_superfamily"/>
</dbReference>
<dbReference type="InterPro" id="IPR001789">
    <property type="entry name" value="Sig_transdc_resp-reg_receiver"/>
</dbReference>
<feature type="modified residue" description="4-aspartylphosphate" evidence="3">
    <location>
        <position position="51"/>
    </location>
</feature>
<evidence type="ECO:0000313" key="5">
    <source>
        <dbReference type="EMBL" id="TWU44095.1"/>
    </source>
</evidence>
<dbReference type="PANTHER" id="PTHR44591">
    <property type="entry name" value="STRESS RESPONSE REGULATOR PROTEIN 1"/>
    <property type="match status" value="1"/>
</dbReference>
<dbReference type="CDD" id="cd00156">
    <property type="entry name" value="REC"/>
    <property type="match status" value="1"/>
</dbReference>
<evidence type="ECO:0000256" key="2">
    <source>
        <dbReference type="ARBA" id="ARBA00023012"/>
    </source>
</evidence>
<evidence type="ECO:0000259" key="4">
    <source>
        <dbReference type="PROSITE" id="PS50110"/>
    </source>
</evidence>
<dbReference type="AlphaFoldDB" id="A0A5C6E5U8"/>
<dbReference type="Pfam" id="PF00072">
    <property type="entry name" value="Response_reg"/>
    <property type="match status" value="1"/>
</dbReference>
<evidence type="ECO:0000256" key="1">
    <source>
        <dbReference type="ARBA" id="ARBA00022553"/>
    </source>
</evidence>
<keyword evidence="6" id="KW-1185">Reference proteome</keyword>
<protein>
    <submittedName>
        <fullName evidence="5">Chemotaxis protein CheY</fullName>
    </submittedName>
</protein>
<keyword evidence="2" id="KW-0902">Two-component regulatory system</keyword>
<dbReference type="PROSITE" id="PS50110">
    <property type="entry name" value="RESPONSE_REGULATORY"/>
    <property type="match status" value="1"/>
</dbReference>
<comment type="caution">
    <text evidence="5">The sequence shown here is derived from an EMBL/GenBank/DDBJ whole genome shotgun (WGS) entry which is preliminary data.</text>
</comment>
<dbReference type="SMART" id="SM00448">
    <property type="entry name" value="REC"/>
    <property type="match status" value="1"/>
</dbReference>
<dbReference type="Proteomes" id="UP000315471">
    <property type="component" value="Unassembled WGS sequence"/>
</dbReference>
<sequence>MTIVIAEDDPAFRSVLAYTMKRIGFKVECFGDGDAAYGRLQQGNVDLLITDQQMPFCSGVELLKRIACDPSLAGLPAILCTAKGLELDGGQLRSQFNLLSIEHKPISPRKLGNLVGNYFAAT</sequence>
<keyword evidence="1 3" id="KW-0597">Phosphoprotein</keyword>
<dbReference type="Gene3D" id="3.40.50.2300">
    <property type="match status" value="1"/>
</dbReference>
<evidence type="ECO:0000313" key="6">
    <source>
        <dbReference type="Proteomes" id="UP000315471"/>
    </source>
</evidence>
<dbReference type="PANTHER" id="PTHR44591:SF14">
    <property type="entry name" value="PROTEIN PILG"/>
    <property type="match status" value="1"/>
</dbReference>